<evidence type="ECO:0000256" key="14">
    <source>
        <dbReference type="SAM" id="MobiDB-lite"/>
    </source>
</evidence>
<dbReference type="Pfam" id="PF21196">
    <property type="entry name" value="PcrA_UvrD_tudor"/>
    <property type="match status" value="1"/>
</dbReference>
<feature type="region of interest" description="Disordered" evidence="14">
    <location>
        <begin position="703"/>
        <end position="754"/>
    </location>
</feature>
<dbReference type="Proteomes" id="UP001500618">
    <property type="component" value="Unassembled WGS sequence"/>
</dbReference>
<dbReference type="Gene3D" id="1.10.486.10">
    <property type="entry name" value="PCRA, domain 4"/>
    <property type="match status" value="1"/>
</dbReference>
<keyword evidence="18" id="KW-1185">Reference proteome</keyword>
<name>A0ABP4SG18_9ACTN</name>
<keyword evidence="9" id="KW-0413">Isomerase</keyword>
<evidence type="ECO:0000313" key="18">
    <source>
        <dbReference type="Proteomes" id="UP001500618"/>
    </source>
</evidence>
<evidence type="ECO:0000256" key="10">
    <source>
        <dbReference type="ARBA" id="ARBA00034617"/>
    </source>
</evidence>
<dbReference type="InterPro" id="IPR014016">
    <property type="entry name" value="UvrD-like_ATP-bd"/>
</dbReference>
<keyword evidence="8" id="KW-0234">DNA repair</keyword>
<dbReference type="Gene3D" id="1.10.10.160">
    <property type="match status" value="1"/>
</dbReference>
<comment type="similarity">
    <text evidence="1 13">Belongs to the helicase family. UvrD subfamily.</text>
</comment>
<keyword evidence="4 12" id="KW-0378">Hydrolase</keyword>
<proteinExistence type="inferred from homology"/>
<evidence type="ECO:0000313" key="17">
    <source>
        <dbReference type="EMBL" id="GAA1669236.1"/>
    </source>
</evidence>
<keyword evidence="3" id="KW-0227">DNA damage</keyword>
<evidence type="ECO:0000256" key="6">
    <source>
        <dbReference type="ARBA" id="ARBA00022840"/>
    </source>
</evidence>
<feature type="compositionally biased region" description="Basic and acidic residues" evidence="14">
    <location>
        <begin position="703"/>
        <end position="714"/>
    </location>
</feature>
<dbReference type="CDD" id="cd18807">
    <property type="entry name" value="SF1_C_UvrD"/>
    <property type="match status" value="1"/>
</dbReference>
<evidence type="ECO:0000256" key="11">
    <source>
        <dbReference type="ARBA" id="ARBA00048988"/>
    </source>
</evidence>
<dbReference type="Pfam" id="PF13361">
    <property type="entry name" value="UvrD_C"/>
    <property type="match status" value="1"/>
</dbReference>
<keyword evidence="6 12" id="KW-0067">ATP-binding</keyword>
<dbReference type="PANTHER" id="PTHR11070">
    <property type="entry name" value="UVRD / RECB / PCRA DNA HELICASE FAMILY MEMBER"/>
    <property type="match status" value="1"/>
</dbReference>
<feature type="binding site" evidence="12">
    <location>
        <begin position="51"/>
        <end position="58"/>
    </location>
    <ligand>
        <name>ATP</name>
        <dbReference type="ChEBI" id="CHEBI:30616"/>
    </ligand>
</feature>
<dbReference type="InterPro" id="IPR005751">
    <property type="entry name" value="ATP-dep_DNA_helicase_PcrA"/>
</dbReference>
<dbReference type="InterPro" id="IPR000212">
    <property type="entry name" value="DNA_helicase_UvrD/REP"/>
</dbReference>
<dbReference type="Gene3D" id="3.40.50.300">
    <property type="entry name" value="P-loop containing nucleotide triphosphate hydrolases"/>
    <property type="match status" value="2"/>
</dbReference>
<evidence type="ECO:0000256" key="8">
    <source>
        <dbReference type="ARBA" id="ARBA00023204"/>
    </source>
</evidence>
<dbReference type="EMBL" id="BAAANY010000007">
    <property type="protein sequence ID" value="GAA1669236.1"/>
    <property type="molecule type" value="Genomic_DNA"/>
</dbReference>
<comment type="catalytic activity">
    <reaction evidence="11 13">
        <text>ATP + H2O = ADP + phosphate + H(+)</text>
        <dbReference type="Rhea" id="RHEA:13065"/>
        <dbReference type="ChEBI" id="CHEBI:15377"/>
        <dbReference type="ChEBI" id="CHEBI:15378"/>
        <dbReference type="ChEBI" id="CHEBI:30616"/>
        <dbReference type="ChEBI" id="CHEBI:43474"/>
        <dbReference type="ChEBI" id="CHEBI:456216"/>
        <dbReference type="EC" id="5.6.2.4"/>
    </reaction>
</comment>
<dbReference type="InterPro" id="IPR027417">
    <property type="entry name" value="P-loop_NTPase"/>
</dbReference>
<evidence type="ECO:0000259" key="16">
    <source>
        <dbReference type="PROSITE" id="PS51217"/>
    </source>
</evidence>
<evidence type="ECO:0000256" key="13">
    <source>
        <dbReference type="RuleBase" id="RU364053"/>
    </source>
</evidence>
<keyword evidence="7 13" id="KW-0238">DNA-binding</keyword>
<feature type="region of interest" description="Disordered" evidence="14">
    <location>
        <begin position="1"/>
        <end position="23"/>
    </location>
</feature>
<dbReference type="RefSeq" id="WP_344308901.1">
    <property type="nucleotide sequence ID" value="NZ_BAAANY010000007.1"/>
</dbReference>
<dbReference type="CDD" id="cd17932">
    <property type="entry name" value="DEXQc_UvrD"/>
    <property type="match status" value="1"/>
</dbReference>
<dbReference type="GO" id="GO:0004386">
    <property type="term" value="F:helicase activity"/>
    <property type="evidence" value="ECO:0007669"/>
    <property type="project" value="UniProtKB-KW"/>
</dbReference>
<dbReference type="EC" id="5.6.2.4" evidence="13"/>
<protein>
    <recommendedName>
        <fullName evidence="13">ATP-dependent DNA helicase</fullName>
        <ecNumber evidence="13">5.6.2.4</ecNumber>
    </recommendedName>
</protein>
<evidence type="ECO:0000256" key="3">
    <source>
        <dbReference type="ARBA" id="ARBA00022763"/>
    </source>
</evidence>
<dbReference type="InterPro" id="IPR014017">
    <property type="entry name" value="DNA_helicase_UvrD-like_C"/>
</dbReference>
<organism evidence="17 18">
    <name type="scientific">Fodinicola feengrottensis</name>
    <dbReference type="NCBI Taxonomy" id="435914"/>
    <lineage>
        <taxon>Bacteria</taxon>
        <taxon>Bacillati</taxon>
        <taxon>Actinomycetota</taxon>
        <taxon>Actinomycetes</taxon>
        <taxon>Mycobacteriales</taxon>
        <taxon>Fodinicola</taxon>
    </lineage>
</organism>
<dbReference type="PROSITE" id="PS51217">
    <property type="entry name" value="UVRD_HELICASE_CTER"/>
    <property type="match status" value="1"/>
</dbReference>
<keyword evidence="2 12" id="KW-0547">Nucleotide-binding</keyword>
<sequence length="805" mass="88562">MSTLFDVQVPAGEQPAKRRRGGLDPDRLLEGLNDAQSAAVTHAGSPLLIVAGAGSGKTRVLTHRIAYLLAARNVHPGQILAITFTNKAAGEMKERVSGLVGNRARVMWVSTFHSACVRILRAEAKTIGMKSSFSIYDADDSRRLMTLVARELDLDPKQYPARALTGKVSNLKNELVDPAEFSARAAGAADRALAEAYTAYQRRLAEAHAMDFDDLIMTTVNMLRAFPAVAEHYRRRFRHVMVDEYQDTNHAQYALIRELVGGMPEKRTVDGDLVRPQATESDEEDLPPAELCVVGDADQSIYAFRGASIRNIMEFERDYPNARTILLEQNYRSTQTILSAANEVITRNTERKPKNLWSDSGDGEKIRLYVADNEHDEAAWVAGEVDRLCDADQTRPGDVAIFYRTNAQSRVFEEIFIRVGLPYKVVGGVRFYERKEVRDALAYLRALSNPDDTVSVRRILNVPKRGIGDRAEACVAALADRERISFGAALEKAAQAPGISTRAINAIAEFTAVMSNVRAKVETEAPAELLEELLGSTGYISELEASTDPQDESRVENLQELVSVAREFADRAAAAGDPITLAGFLEQVALVADADSVPDAPEDGESGRKAGMVTLMTLHTAKGLEFPVVFLTGLEDGVFPHLRSLGDAKELEEERRLAYVGITRAQSRLYLSRAFTRTAWGQPQYNPPSRFLEEIPASLINVDREEPSRAERSRWNGSSAQEKLANRGMTSTYSRPTRSRAASAGPGGREVPVLDVGDRVTHDSFGMGTVVGLRGVAEKQQAEVDFGSNIGRKWLLLRFAPLEKI</sequence>
<evidence type="ECO:0000259" key="15">
    <source>
        <dbReference type="PROSITE" id="PS51198"/>
    </source>
</evidence>
<evidence type="ECO:0000256" key="9">
    <source>
        <dbReference type="ARBA" id="ARBA00023235"/>
    </source>
</evidence>
<evidence type="ECO:0000256" key="4">
    <source>
        <dbReference type="ARBA" id="ARBA00022801"/>
    </source>
</evidence>
<evidence type="ECO:0000256" key="1">
    <source>
        <dbReference type="ARBA" id="ARBA00009922"/>
    </source>
</evidence>
<feature type="domain" description="UvrD-like helicase C-terminal" evidence="16">
    <location>
        <begin position="335"/>
        <end position="623"/>
    </location>
</feature>
<dbReference type="InterPro" id="IPR013986">
    <property type="entry name" value="DExx_box_DNA_helicase_dom_sf"/>
</dbReference>
<dbReference type="NCBIfam" id="TIGR01073">
    <property type="entry name" value="pcrA"/>
    <property type="match status" value="1"/>
</dbReference>
<gene>
    <name evidence="17" type="primary">pcrA</name>
    <name evidence="17" type="ORF">GCM10009765_18380</name>
</gene>
<evidence type="ECO:0000256" key="2">
    <source>
        <dbReference type="ARBA" id="ARBA00022741"/>
    </source>
</evidence>
<dbReference type="PANTHER" id="PTHR11070:SF2">
    <property type="entry name" value="ATP-DEPENDENT DNA HELICASE SRS2"/>
    <property type="match status" value="1"/>
</dbReference>
<dbReference type="Pfam" id="PF00580">
    <property type="entry name" value="UvrD-helicase"/>
    <property type="match status" value="1"/>
</dbReference>
<dbReference type="SUPFAM" id="SSF52540">
    <property type="entry name" value="P-loop containing nucleoside triphosphate hydrolases"/>
    <property type="match status" value="1"/>
</dbReference>
<reference evidence="18" key="1">
    <citation type="journal article" date="2019" name="Int. J. Syst. Evol. Microbiol.">
        <title>The Global Catalogue of Microorganisms (GCM) 10K type strain sequencing project: providing services to taxonomists for standard genome sequencing and annotation.</title>
        <authorList>
            <consortium name="The Broad Institute Genomics Platform"/>
            <consortium name="The Broad Institute Genome Sequencing Center for Infectious Disease"/>
            <person name="Wu L."/>
            <person name="Ma J."/>
        </authorList>
    </citation>
    <scope>NUCLEOTIDE SEQUENCE [LARGE SCALE GENOMIC DNA]</scope>
    <source>
        <strain evidence="18">JCM 14718</strain>
    </source>
</reference>
<dbReference type="PROSITE" id="PS51198">
    <property type="entry name" value="UVRD_HELICASE_ATP_BIND"/>
    <property type="match status" value="1"/>
</dbReference>
<evidence type="ECO:0000256" key="12">
    <source>
        <dbReference type="PROSITE-ProRule" id="PRU00560"/>
    </source>
</evidence>
<evidence type="ECO:0000256" key="5">
    <source>
        <dbReference type="ARBA" id="ARBA00022806"/>
    </source>
</evidence>
<accession>A0ABP4SG18</accession>
<keyword evidence="5 12" id="KW-0347">Helicase</keyword>
<feature type="domain" description="UvrD-like helicase ATP-binding" evidence="15">
    <location>
        <begin position="30"/>
        <end position="334"/>
    </location>
</feature>
<comment type="catalytic activity">
    <reaction evidence="10">
        <text>Couples ATP hydrolysis with the unwinding of duplex DNA by translocating in the 3'-5' direction.</text>
        <dbReference type="EC" id="5.6.2.4"/>
    </reaction>
</comment>
<evidence type="ECO:0000256" key="7">
    <source>
        <dbReference type="ARBA" id="ARBA00023125"/>
    </source>
</evidence>
<comment type="caution">
    <text evidence="17">The sequence shown here is derived from an EMBL/GenBank/DDBJ whole genome shotgun (WGS) entry which is preliminary data.</text>
</comment>